<dbReference type="InterPro" id="IPR021095">
    <property type="entry name" value="DUF3734"/>
</dbReference>
<evidence type="ECO:0000256" key="2">
    <source>
        <dbReference type="ARBA" id="ARBA00022963"/>
    </source>
</evidence>
<dbReference type="Pfam" id="PF12536">
    <property type="entry name" value="DUF3734"/>
    <property type="match status" value="1"/>
</dbReference>
<dbReference type="CDD" id="cd07209">
    <property type="entry name" value="Pat_hypo_Ecoli_Z1214_like"/>
    <property type="match status" value="1"/>
</dbReference>
<dbReference type="InterPro" id="IPR050301">
    <property type="entry name" value="NTE"/>
</dbReference>
<dbReference type="Gene3D" id="3.40.1090.10">
    <property type="entry name" value="Cytosolic phospholipase A2 catalytic domain"/>
    <property type="match status" value="2"/>
</dbReference>
<evidence type="ECO:0000256" key="3">
    <source>
        <dbReference type="ARBA" id="ARBA00023098"/>
    </source>
</evidence>
<sequence>MPVEKTVPTEKTVLVFQGGGALGAYQAGAYEALHEAGIRPDWLAGISIGAINSAIIAGSPVDARIDNLRTFWHRVSSGLPGHFLGNGDAMRKWFNESSAVLGSLTGVPGFFTPRAFAPWNIPGDPMAAISLYDTAPLQETLAGLIDFDLINSGAIRLSLGAVDVVNGNFNYFDNRHCDFTTKHVAASGALPPGFAPIEIDGRYYWDGGIVSNTPLQRILGGEELEADLCIFQVDLFSARGQLPKDLFDVEAREKEIRFSSRTRLNTDQFRKLQTIRMAAKRLMEKLPDELKDDPDARLLEKIGNDCAVTMVHLIYRHAAYESGSKDYEFSRLSVEEHWKAGHDDVVETLNHPDWLNRTRPTNGIGVFDLAEKRLRGKKS</sequence>
<dbReference type="Proteomes" id="UP000093111">
    <property type="component" value="Unassembled WGS sequence"/>
</dbReference>
<dbReference type="STRING" id="1612624.ADU59_25230"/>
<keyword evidence="7" id="KW-1185">Reference proteome</keyword>
<feature type="short sequence motif" description="GXSXG" evidence="4">
    <location>
        <begin position="45"/>
        <end position="49"/>
    </location>
</feature>
<keyword evidence="2 4" id="KW-0442">Lipid degradation</keyword>
<dbReference type="GO" id="GO:0016787">
    <property type="term" value="F:hydrolase activity"/>
    <property type="evidence" value="ECO:0007669"/>
    <property type="project" value="UniProtKB-UniRule"/>
</dbReference>
<proteinExistence type="predicted"/>
<keyword evidence="1 4" id="KW-0378">Hydrolase</keyword>
<dbReference type="AlphaFoldDB" id="A0A1C7NZ42"/>
<dbReference type="EMBL" id="LGLV01000018">
    <property type="protein sequence ID" value="OBZ92784.1"/>
    <property type="molecule type" value="Genomic_DNA"/>
</dbReference>
<dbReference type="InterPro" id="IPR002641">
    <property type="entry name" value="PNPLA_dom"/>
</dbReference>
<comment type="caution">
    <text evidence="6">The sequence shown here is derived from an EMBL/GenBank/DDBJ whole genome shotgun (WGS) entry which is preliminary data.</text>
</comment>
<evidence type="ECO:0000313" key="7">
    <source>
        <dbReference type="Proteomes" id="UP000093111"/>
    </source>
</evidence>
<dbReference type="Pfam" id="PF01734">
    <property type="entry name" value="Patatin"/>
    <property type="match status" value="1"/>
</dbReference>
<dbReference type="PANTHER" id="PTHR14226:SF57">
    <property type="entry name" value="BLR7027 PROTEIN"/>
    <property type="match status" value="1"/>
</dbReference>
<feature type="short sequence motif" description="GXGXXG" evidence="4">
    <location>
        <begin position="18"/>
        <end position="23"/>
    </location>
</feature>
<evidence type="ECO:0000259" key="5">
    <source>
        <dbReference type="PROSITE" id="PS51635"/>
    </source>
</evidence>
<feature type="active site" description="Nucleophile" evidence="4">
    <location>
        <position position="47"/>
    </location>
</feature>
<feature type="active site" description="Proton acceptor" evidence="4">
    <location>
        <position position="206"/>
    </location>
</feature>
<gene>
    <name evidence="6" type="ORF">ADU59_25230</name>
</gene>
<dbReference type="PANTHER" id="PTHR14226">
    <property type="entry name" value="NEUROPATHY TARGET ESTERASE/SWISS CHEESE D.MELANOGASTER"/>
    <property type="match status" value="1"/>
</dbReference>
<keyword evidence="3 4" id="KW-0443">Lipid metabolism</keyword>
<name>A0A1C7NZ42_9HYPH</name>
<protein>
    <submittedName>
        <fullName evidence="6">Membrane protein</fullName>
    </submittedName>
</protein>
<evidence type="ECO:0000313" key="6">
    <source>
        <dbReference type="EMBL" id="OBZ92784.1"/>
    </source>
</evidence>
<dbReference type="PROSITE" id="PS51635">
    <property type="entry name" value="PNPLA"/>
    <property type="match status" value="1"/>
</dbReference>
<organism evidence="6 7">
    <name type="scientific">Pararhizobium polonicum</name>
    <dbReference type="NCBI Taxonomy" id="1612624"/>
    <lineage>
        <taxon>Bacteria</taxon>
        <taxon>Pseudomonadati</taxon>
        <taxon>Pseudomonadota</taxon>
        <taxon>Alphaproteobacteria</taxon>
        <taxon>Hyphomicrobiales</taxon>
        <taxon>Rhizobiaceae</taxon>
        <taxon>Rhizobium/Agrobacterium group</taxon>
        <taxon>Pararhizobium</taxon>
    </lineage>
</organism>
<feature type="short sequence motif" description="DGA/G" evidence="4">
    <location>
        <begin position="206"/>
        <end position="208"/>
    </location>
</feature>
<evidence type="ECO:0000256" key="1">
    <source>
        <dbReference type="ARBA" id="ARBA00022801"/>
    </source>
</evidence>
<dbReference type="GO" id="GO:0016042">
    <property type="term" value="P:lipid catabolic process"/>
    <property type="evidence" value="ECO:0007669"/>
    <property type="project" value="UniProtKB-UniRule"/>
</dbReference>
<reference evidence="6 7" key="1">
    <citation type="journal article" date="2016" name="Syst. Appl. Microbiol.">
        <title>Pararhizobium polonicum sp. nov. isolated from tumors on stone fruit rootstocks.</title>
        <authorList>
            <person name="Pulawska J."/>
            <person name="Kuzmanovic N."/>
            <person name="Willems A."/>
            <person name="Pothier J.F."/>
        </authorList>
    </citation>
    <scope>NUCLEOTIDE SEQUENCE [LARGE SCALE GENOMIC DNA]</scope>
    <source>
        <strain evidence="6 7">F5.1</strain>
    </source>
</reference>
<dbReference type="InterPro" id="IPR016035">
    <property type="entry name" value="Acyl_Trfase/lysoPLipase"/>
</dbReference>
<dbReference type="OrthoDB" id="9807112at2"/>
<dbReference type="SUPFAM" id="SSF52151">
    <property type="entry name" value="FabD/lysophospholipase-like"/>
    <property type="match status" value="1"/>
</dbReference>
<evidence type="ECO:0000256" key="4">
    <source>
        <dbReference type="PROSITE-ProRule" id="PRU01161"/>
    </source>
</evidence>
<feature type="domain" description="PNPLA" evidence="5">
    <location>
        <begin position="14"/>
        <end position="219"/>
    </location>
</feature>
<accession>A0A1C7NZ42</accession>
<dbReference type="PATRIC" id="fig|1612624.7.peg.2752"/>